<keyword evidence="2" id="KW-1185">Reference proteome</keyword>
<name>A0A937KFT4_9BACT</name>
<gene>
    <name evidence="1" type="ORF">JMN32_19490</name>
</gene>
<proteinExistence type="predicted"/>
<accession>A0A937KFT4</accession>
<dbReference type="Proteomes" id="UP000614216">
    <property type="component" value="Unassembled WGS sequence"/>
</dbReference>
<dbReference type="AlphaFoldDB" id="A0A937KFT4"/>
<protein>
    <submittedName>
        <fullName evidence="1">Uncharacterized protein</fullName>
    </submittedName>
</protein>
<organism evidence="1 2">
    <name type="scientific">Fulvivirga marina</name>
    <dbReference type="NCBI Taxonomy" id="2494733"/>
    <lineage>
        <taxon>Bacteria</taxon>
        <taxon>Pseudomonadati</taxon>
        <taxon>Bacteroidota</taxon>
        <taxon>Cytophagia</taxon>
        <taxon>Cytophagales</taxon>
        <taxon>Fulvivirgaceae</taxon>
        <taxon>Fulvivirga</taxon>
    </lineage>
</organism>
<dbReference type="EMBL" id="JAEUGD010000064">
    <property type="protein sequence ID" value="MBL6448503.1"/>
    <property type="molecule type" value="Genomic_DNA"/>
</dbReference>
<sequence length="55" mass="6076">MKAVENEKLEVIIAVLREIVCNPVVGGAYNDTIATPLFLFSCFSELPFSFKLINA</sequence>
<comment type="caution">
    <text evidence="1">The sequence shown here is derived from an EMBL/GenBank/DDBJ whole genome shotgun (WGS) entry which is preliminary data.</text>
</comment>
<evidence type="ECO:0000313" key="2">
    <source>
        <dbReference type="Proteomes" id="UP000614216"/>
    </source>
</evidence>
<reference evidence="1" key="1">
    <citation type="submission" date="2021-01" db="EMBL/GenBank/DDBJ databases">
        <title>Fulvivirga kasyanovii gen. nov., sp nov., a novel member of the phylum Bacteroidetes isolated from seawater in a mussel farm.</title>
        <authorList>
            <person name="Zhao L.-H."/>
            <person name="Wang Z.-J."/>
        </authorList>
    </citation>
    <scope>NUCLEOTIDE SEQUENCE</scope>
    <source>
        <strain evidence="1">29W222</strain>
    </source>
</reference>
<evidence type="ECO:0000313" key="1">
    <source>
        <dbReference type="EMBL" id="MBL6448503.1"/>
    </source>
</evidence>